<comment type="caution">
    <text evidence="2">The sequence shown here is derived from an EMBL/GenBank/DDBJ whole genome shotgun (WGS) entry which is preliminary data.</text>
</comment>
<dbReference type="AlphaFoldDB" id="A0A5C6F3W9"/>
<dbReference type="InterPro" id="IPR013783">
    <property type="entry name" value="Ig-like_fold"/>
</dbReference>
<name>A0A5C6F3W9_9BACT</name>
<dbReference type="SUPFAM" id="SSF49313">
    <property type="entry name" value="Cadherin-like"/>
    <property type="match status" value="1"/>
</dbReference>
<dbReference type="GO" id="GO:0005509">
    <property type="term" value="F:calcium ion binding"/>
    <property type="evidence" value="ECO:0007669"/>
    <property type="project" value="InterPro"/>
</dbReference>
<evidence type="ECO:0000313" key="3">
    <source>
        <dbReference type="Proteomes" id="UP000318288"/>
    </source>
</evidence>
<protein>
    <recommendedName>
        <fullName evidence="4">PEP-CTERM protein-sorting domain-containing protein</fullName>
    </recommendedName>
</protein>
<accession>A0A5C6F3W9</accession>
<dbReference type="Proteomes" id="UP000318288">
    <property type="component" value="Unassembled WGS sequence"/>
</dbReference>
<dbReference type="RefSeq" id="WP_186775605.1">
    <property type="nucleotide sequence ID" value="NZ_SJPW01000004.1"/>
</dbReference>
<evidence type="ECO:0000256" key="1">
    <source>
        <dbReference type="SAM" id="Phobius"/>
    </source>
</evidence>
<gene>
    <name evidence="2" type="ORF">Poly51_34250</name>
</gene>
<keyword evidence="1" id="KW-0472">Membrane</keyword>
<keyword evidence="1" id="KW-1133">Transmembrane helix</keyword>
<keyword evidence="1" id="KW-0812">Transmembrane</keyword>
<dbReference type="InterPro" id="IPR013424">
    <property type="entry name" value="Ice-binding_C"/>
</dbReference>
<dbReference type="NCBIfam" id="TIGR02595">
    <property type="entry name" value="PEP_CTERM"/>
    <property type="match status" value="1"/>
</dbReference>
<dbReference type="Gene3D" id="2.60.40.10">
    <property type="entry name" value="Immunoglobulins"/>
    <property type="match status" value="1"/>
</dbReference>
<dbReference type="InterPro" id="IPR015919">
    <property type="entry name" value="Cadherin-like_sf"/>
</dbReference>
<keyword evidence="3" id="KW-1185">Reference proteome</keyword>
<dbReference type="EMBL" id="SJPW01000004">
    <property type="protein sequence ID" value="TWU54706.1"/>
    <property type="molecule type" value="Genomic_DNA"/>
</dbReference>
<dbReference type="GO" id="GO:0016020">
    <property type="term" value="C:membrane"/>
    <property type="evidence" value="ECO:0007669"/>
    <property type="project" value="InterPro"/>
</dbReference>
<feature type="transmembrane region" description="Helical" evidence="1">
    <location>
        <begin position="619"/>
        <end position="642"/>
    </location>
</feature>
<evidence type="ECO:0000313" key="2">
    <source>
        <dbReference type="EMBL" id="TWU54706.1"/>
    </source>
</evidence>
<sequence>MKIRIIDRQRHEPSGRFVTVIAIFLFTFAMTSPGFAQDKSDDILLLSVGESSGLYSDVAVHLQGLLAGVDGYRNAKVDILQESRIESLADGFYDQNSEDVGFRAKVAEGYKNVILIPTINTTPTGTIEYREFNGGPTNVYDEAPLDNKYFAPEVFYEGATQLSNLILNAGSTPKILLPNNVDQQVSDYGSVMKRVANGVGLDLIPGAQAVQATGTISNAEEQFLYASSIFTQVTGLNASSSTYTPAGISSGNAAALGNTAQATIDTQRATQQYSTSYAEEGAVVYRNLDVATAPFNDVVRYAYKGSSTHDWTRDALNKIIDSNPATSAAFRKLGTRNGESIGTRYWHPDDTDPSDAQNQLGKLNNDADQRAFMYVSGSWLGADAQEVIDLNQANMVPMAFDWIKSFAIDSVSGTASTLDALDYHSSSELYFNYAERGWKLIPLTIGMGRLNEAMPDFVASDDGLHMSDPLVYMNAYMMLSSALGTEFPFPDEITAADIHRGSYTTEQIRMAALMGHDLIKELANLSETGDFVPDSDLLITTDQFVAAQIGEQYSFQLFASGGDSAYAWETISDAGLPDGLTLSSEGLLSGTVMDDFGNWNVAVQVTDGTGAFKKAGFKLMAVAVPEPTTGAFVLLAAVGFVVRRSRRRADRFA</sequence>
<organism evidence="2 3">
    <name type="scientific">Rubripirellula tenax</name>
    <dbReference type="NCBI Taxonomy" id="2528015"/>
    <lineage>
        <taxon>Bacteria</taxon>
        <taxon>Pseudomonadati</taxon>
        <taxon>Planctomycetota</taxon>
        <taxon>Planctomycetia</taxon>
        <taxon>Pirellulales</taxon>
        <taxon>Pirellulaceae</taxon>
        <taxon>Rubripirellula</taxon>
    </lineage>
</organism>
<reference evidence="2 3" key="1">
    <citation type="submission" date="2019-02" db="EMBL/GenBank/DDBJ databases">
        <title>Deep-cultivation of Planctomycetes and their phenomic and genomic characterization uncovers novel biology.</title>
        <authorList>
            <person name="Wiegand S."/>
            <person name="Jogler M."/>
            <person name="Boedeker C."/>
            <person name="Pinto D."/>
            <person name="Vollmers J."/>
            <person name="Rivas-Marin E."/>
            <person name="Kohn T."/>
            <person name="Peeters S.H."/>
            <person name="Heuer A."/>
            <person name="Rast P."/>
            <person name="Oberbeckmann S."/>
            <person name="Bunk B."/>
            <person name="Jeske O."/>
            <person name="Meyerdierks A."/>
            <person name="Storesund J.E."/>
            <person name="Kallscheuer N."/>
            <person name="Luecker S."/>
            <person name="Lage O.M."/>
            <person name="Pohl T."/>
            <person name="Merkel B.J."/>
            <person name="Hornburger P."/>
            <person name="Mueller R.-W."/>
            <person name="Bruemmer F."/>
            <person name="Labrenz M."/>
            <person name="Spormann A.M."/>
            <person name="Op Den Camp H."/>
            <person name="Overmann J."/>
            <person name="Amann R."/>
            <person name="Jetten M.S.M."/>
            <person name="Mascher T."/>
            <person name="Medema M.H."/>
            <person name="Devos D.P."/>
            <person name="Kaster A.-K."/>
            <person name="Ovreas L."/>
            <person name="Rohde M."/>
            <person name="Galperin M.Y."/>
            <person name="Jogler C."/>
        </authorList>
    </citation>
    <scope>NUCLEOTIDE SEQUENCE [LARGE SCALE GENOMIC DNA]</scope>
    <source>
        <strain evidence="2 3">Poly51</strain>
    </source>
</reference>
<proteinExistence type="predicted"/>
<evidence type="ECO:0008006" key="4">
    <source>
        <dbReference type="Google" id="ProtNLM"/>
    </source>
</evidence>